<dbReference type="EMBL" id="CAJOBH010023948">
    <property type="protein sequence ID" value="CAF4238675.1"/>
    <property type="molecule type" value="Genomic_DNA"/>
</dbReference>
<organism evidence="1 4">
    <name type="scientific">Rotaria magnacalcarata</name>
    <dbReference type="NCBI Taxonomy" id="392030"/>
    <lineage>
        <taxon>Eukaryota</taxon>
        <taxon>Metazoa</taxon>
        <taxon>Spiralia</taxon>
        <taxon>Gnathifera</taxon>
        <taxon>Rotifera</taxon>
        <taxon>Eurotatoria</taxon>
        <taxon>Bdelloidea</taxon>
        <taxon>Philodinida</taxon>
        <taxon>Philodinidae</taxon>
        <taxon>Rotaria</taxon>
    </lineage>
</organism>
<dbReference type="EMBL" id="CAJOBJ010175737">
    <property type="protein sequence ID" value="CAF4899679.1"/>
    <property type="molecule type" value="Genomic_DNA"/>
</dbReference>
<dbReference type="Proteomes" id="UP000681720">
    <property type="component" value="Unassembled WGS sequence"/>
</dbReference>
<proteinExistence type="predicted"/>
<evidence type="ECO:0000313" key="2">
    <source>
        <dbReference type="EMBL" id="CAF4238675.1"/>
    </source>
</evidence>
<protein>
    <submittedName>
        <fullName evidence="1">Uncharacterized protein</fullName>
    </submittedName>
</protein>
<evidence type="ECO:0000313" key="1">
    <source>
        <dbReference type="EMBL" id="CAF1191897.1"/>
    </source>
</evidence>
<dbReference type="Proteomes" id="UP000663855">
    <property type="component" value="Unassembled WGS sequence"/>
</dbReference>
<dbReference type="AlphaFoldDB" id="A0A814VU28"/>
<name>A0A814VU28_9BILA</name>
<evidence type="ECO:0000313" key="4">
    <source>
        <dbReference type="Proteomes" id="UP000663855"/>
    </source>
</evidence>
<sequence length="300" mass="34892">MMLANFVTQPKLMSTINSVERTLAIDDNSSSIAPIKISLVSFEPILATSPNFILVNEFTKRRNQFIVYDENLHKLATRSLLRTRVLDALWYDHQQHFLILTSENVYTIDPHTGDINVLPKLIPMENKTFKTFTLLNQSTLLIAYNEWGAEYIDRWQQNVDDGIWILIERQPLKLTSNEFIGDISTIIDTDCESLAITIYNILTEQWRIEIRNIDTFICTRAILLPGSSLMHDYRLISVKTTESDIKWLAFSPINSKIIAIDSNWKIAQVNYNHPVQRMALFKDNYLIVRTTERIDIHRFL</sequence>
<dbReference type="Proteomes" id="UP000681967">
    <property type="component" value="Unassembled WGS sequence"/>
</dbReference>
<gene>
    <name evidence="2" type="ORF">BYL167_LOCUS25076</name>
    <name evidence="1" type="ORF">CJN711_LOCUS11560</name>
    <name evidence="3" type="ORF">GIL414_LOCUS51771</name>
</gene>
<comment type="caution">
    <text evidence="1">The sequence shown here is derived from an EMBL/GenBank/DDBJ whole genome shotgun (WGS) entry which is preliminary data.</text>
</comment>
<dbReference type="EMBL" id="CAJNOV010004924">
    <property type="protein sequence ID" value="CAF1191897.1"/>
    <property type="molecule type" value="Genomic_DNA"/>
</dbReference>
<reference evidence="1" key="1">
    <citation type="submission" date="2021-02" db="EMBL/GenBank/DDBJ databases">
        <authorList>
            <person name="Nowell W R."/>
        </authorList>
    </citation>
    <scope>NUCLEOTIDE SEQUENCE</scope>
</reference>
<accession>A0A814VU28</accession>
<evidence type="ECO:0000313" key="3">
    <source>
        <dbReference type="EMBL" id="CAF4899679.1"/>
    </source>
</evidence>